<feature type="transmembrane region" description="Helical" evidence="8">
    <location>
        <begin position="139"/>
        <end position="159"/>
    </location>
</feature>
<keyword evidence="5 8" id="KW-1133">Transmembrane helix</keyword>
<sequence>MTEESKRAGTRQWVGLAVLVLPCVLASMDLSVMFVTLPSLTAVLQPSSSELLWIMDSYGFLLAGLLITMGTLGDRIGRRRVLLAGAAAFGLASALAAFASSPEMLIAARALMGIAGATLAPSTLSLIRNMFHDDRQRATAVGVWTAGFAGGAVVGPIIGGLLLEHFWWGSVFLINVPVMILLLVLGPLLLPEYRDPEPGRFDLLGALLSLVAVLAVIYGVKMAAGHGFGWTPAVWIVAGLVVGALFVRRQRTAVNPMIDLALFRTRRFNVPLLIDALATFAMIGFSLFNWQFMQLVLGMSPFESALWSLPTFLVMPVGIALATAMAPRIGKPNVMVAGLLVAAAGYLALSLIRTDSGIVYLVSALTVVSIGIGGVSAVVTEVILSAAPPERAGAASALAETSAEFGGALGIAVLGSIGTAVYRVQMESKAPAGLSPHELAAAEETLGGAVDTAADLPHHAAEALRAVAFDAFTHEMRIAALASVVLTVGGAILIATMLRTARNRPGTPVSPATSTGQTAQHHGRDQADEPPATTSMS</sequence>
<feature type="transmembrane region" description="Helical" evidence="8">
    <location>
        <begin position="201"/>
        <end position="221"/>
    </location>
</feature>
<keyword evidence="4 8" id="KW-0812">Transmembrane</keyword>
<feature type="transmembrane region" description="Helical" evidence="8">
    <location>
        <begin position="51"/>
        <end position="69"/>
    </location>
</feature>
<feature type="domain" description="Major facilitator superfamily (MFS) profile" evidence="9">
    <location>
        <begin position="15"/>
        <end position="502"/>
    </location>
</feature>
<keyword evidence="2" id="KW-0813">Transport</keyword>
<reference evidence="11 12" key="1">
    <citation type="submission" date="2016-10" db="EMBL/GenBank/DDBJ databases">
        <authorList>
            <person name="de Groot N.N."/>
        </authorList>
    </citation>
    <scope>NUCLEOTIDE SEQUENCE [LARGE SCALE GENOMIC DNA]</scope>
    <source>
        <strain evidence="11 12">CPCC 201259</strain>
    </source>
</reference>
<evidence type="ECO:0000256" key="7">
    <source>
        <dbReference type="SAM" id="MobiDB-lite"/>
    </source>
</evidence>
<name>A0A1I4VYA9_9PSEU</name>
<evidence type="ECO:0000256" key="5">
    <source>
        <dbReference type="ARBA" id="ARBA00022989"/>
    </source>
</evidence>
<dbReference type="Gene3D" id="1.20.1720.10">
    <property type="entry name" value="Multidrug resistance protein D"/>
    <property type="match status" value="1"/>
</dbReference>
<dbReference type="InterPro" id="IPR036259">
    <property type="entry name" value="MFS_trans_sf"/>
</dbReference>
<evidence type="ECO:0000313" key="12">
    <source>
        <dbReference type="Proteomes" id="UP000199398"/>
    </source>
</evidence>
<dbReference type="PROSITE" id="PS51318">
    <property type="entry name" value="TAT"/>
    <property type="match status" value="1"/>
</dbReference>
<dbReference type="SUPFAM" id="SSF103473">
    <property type="entry name" value="MFS general substrate transporter"/>
    <property type="match status" value="1"/>
</dbReference>
<evidence type="ECO:0000313" key="13">
    <source>
        <dbReference type="Proteomes" id="UP000270697"/>
    </source>
</evidence>
<dbReference type="EMBL" id="FOUP01000002">
    <property type="protein sequence ID" value="SFN06288.1"/>
    <property type="molecule type" value="Genomic_DNA"/>
</dbReference>
<dbReference type="GO" id="GO:0022857">
    <property type="term" value="F:transmembrane transporter activity"/>
    <property type="evidence" value="ECO:0007669"/>
    <property type="project" value="InterPro"/>
</dbReference>
<feature type="region of interest" description="Disordered" evidence="7">
    <location>
        <begin position="503"/>
        <end position="537"/>
    </location>
</feature>
<evidence type="ECO:0000313" key="10">
    <source>
        <dbReference type="EMBL" id="RKT87149.1"/>
    </source>
</evidence>
<evidence type="ECO:0000256" key="4">
    <source>
        <dbReference type="ARBA" id="ARBA00022692"/>
    </source>
</evidence>
<feature type="transmembrane region" description="Helical" evidence="8">
    <location>
        <begin position="478"/>
        <end position="498"/>
    </location>
</feature>
<feature type="transmembrane region" description="Helical" evidence="8">
    <location>
        <begin position="358"/>
        <end position="384"/>
    </location>
</feature>
<feature type="transmembrane region" description="Helical" evidence="8">
    <location>
        <begin position="12"/>
        <end position="39"/>
    </location>
</feature>
<feature type="transmembrane region" description="Helical" evidence="8">
    <location>
        <begin position="81"/>
        <end position="100"/>
    </location>
</feature>
<keyword evidence="3" id="KW-1003">Cell membrane</keyword>
<keyword evidence="13" id="KW-1185">Reference proteome</keyword>
<evidence type="ECO:0000259" key="9">
    <source>
        <dbReference type="PROSITE" id="PS50850"/>
    </source>
</evidence>
<dbReference type="Pfam" id="PF07690">
    <property type="entry name" value="MFS_1"/>
    <property type="match status" value="1"/>
</dbReference>
<dbReference type="Proteomes" id="UP000270697">
    <property type="component" value="Unassembled WGS sequence"/>
</dbReference>
<evidence type="ECO:0000256" key="2">
    <source>
        <dbReference type="ARBA" id="ARBA00022448"/>
    </source>
</evidence>
<dbReference type="PROSITE" id="PS50850">
    <property type="entry name" value="MFS"/>
    <property type="match status" value="1"/>
</dbReference>
<feature type="transmembrane region" description="Helical" evidence="8">
    <location>
        <begin position="334"/>
        <end position="352"/>
    </location>
</feature>
<dbReference type="EMBL" id="RBXX01000002">
    <property type="protein sequence ID" value="RKT87149.1"/>
    <property type="molecule type" value="Genomic_DNA"/>
</dbReference>
<comment type="subcellular location">
    <subcellularLocation>
        <location evidence="1">Cell membrane</location>
        <topology evidence="1">Multi-pass membrane protein</topology>
    </subcellularLocation>
</comment>
<dbReference type="Proteomes" id="UP000199398">
    <property type="component" value="Unassembled WGS sequence"/>
</dbReference>
<feature type="transmembrane region" description="Helical" evidence="8">
    <location>
        <begin position="304"/>
        <end position="322"/>
    </location>
</feature>
<dbReference type="AlphaFoldDB" id="A0A1I4VYA9"/>
<dbReference type="STRING" id="455193.SAMN05421805_102442"/>
<evidence type="ECO:0000256" key="8">
    <source>
        <dbReference type="SAM" id="Phobius"/>
    </source>
</evidence>
<dbReference type="InterPro" id="IPR006311">
    <property type="entry name" value="TAT_signal"/>
</dbReference>
<evidence type="ECO:0000313" key="11">
    <source>
        <dbReference type="EMBL" id="SFN06288.1"/>
    </source>
</evidence>
<feature type="compositionally biased region" description="Polar residues" evidence="7">
    <location>
        <begin position="510"/>
        <end position="520"/>
    </location>
</feature>
<keyword evidence="6 8" id="KW-0472">Membrane</keyword>
<gene>
    <name evidence="10" type="ORF">ATL45_5544</name>
    <name evidence="11" type="ORF">SAMN05421805_102442</name>
</gene>
<protein>
    <submittedName>
        <fullName evidence="10">DHA2 family multidrug resistance protein-like MFS transporter</fullName>
    </submittedName>
    <submittedName>
        <fullName evidence="11">MFS transporter, DHA2 family, multidrug resistance protein</fullName>
    </submittedName>
</protein>
<feature type="transmembrane region" description="Helical" evidence="8">
    <location>
        <begin position="268"/>
        <end position="292"/>
    </location>
</feature>
<dbReference type="PANTHER" id="PTHR42718">
    <property type="entry name" value="MAJOR FACILITATOR SUPERFAMILY MULTIDRUG TRANSPORTER MFSC"/>
    <property type="match status" value="1"/>
</dbReference>
<accession>A0A1I4VYA9</accession>
<dbReference type="InterPro" id="IPR011701">
    <property type="entry name" value="MFS"/>
</dbReference>
<dbReference type="Gene3D" id="1.20.1250.20">
    <property type="entry name" value="MFS general substrate transporter like domains"/>
    <property type="match status" value="1"/>
</dbReference>
<organism evidence="11 12">
    <name type="scientific">Saccharopolyspora antimicrobica</name>
    <dbReference type="NCBI Taxonomy" id="455193"/>
    <lineage>
        <taxon>Bacteria</taxon>
        <taxon>Bacillati</taxon>
        <taxon>Actinomycetota</taxon>
        <taxon>Actinomycetes</taxon>
        <taxon>Pseudonocardiales</taxon>
        <taxon>Pseudonocardiaceae</taxon>
        <taxon>Saccharopolyspora</taxon>
    </lineage>
</organism>
<dbReference type="PANTHER" id="PTHR42718:SF47">
    <property type="entry name" value="METHYL VIOLOGEN RESISTANCE PROTEIN SMVA"/>
    <property type="match status" value="1"/>
</dbReference>
<evidence type="ECO:0000256" key="1">
    <source>
        <dbReference type="ARBA" id="ARBA00004651"/>
    </source>
</evidence>
<evidence type="ECO:0000256" key="6">
    <source>
        <dbReference type="ARBA" id="ARBA00023136"/>
    </source>
</evidence>
<reference evidence="10 13" key="2">
    <citation type="submission" date="2018-10" db="EMBL/GenBank/DDBJ databases">
        <title>Sequencing the genomes of 1000 actinobacteria strains.</title>
        <authorList>
            <person name="Klenk H.-P."/>
        </authorList>
    </citation>
    <scope>NUCLEOTIDE SEQUENCE [LARGE SCALE GENOMIC DNA]</scope>
    <source>
        <strain evidence="10 13">DSM 45119</strain>
    </source>
</reference>
<feature type="transmembrane region" description="Helical" evidence="8">
    <location>
        <begin position="165"/>
        <end position="189"/>
    </location>
</feature>
<dbReference type="CDD" id="cd17321">
    <property type="entry name" value="MFS_MMR_MDR_like"/>
    <property type="match status" value="1"/>
</dbReference>
<dbReference type="InterPro" id="IPR020846">
    <property type="entry name" value="MFS_dom"/>
</dbReference>
<feature type="transmembrane region" description="Helical" evidence="8">
    <location>
        <begin position="227"/>
        <end position="247"/>
    </location>
</feature>
<dbReference type="GO" id="GO:0005886">
    <property type="term" value="C:plasma membrane"/>
    <property type="evidence" value="ECO:0007669"/>
    <property type="project" value="UniProtKB-SubCell"/>
</dbReference>
<feature type="transmembrane region" description="Helical" evidence="8">
    <location>
        <begin position="106"/>
        <end position="127"/>
    </location>
</feature>
<feature type="transmembrane region" description="Helical" evidence="8">
    <location>
        <begin position="405"/>
        <end position="424"/>
    </location>
</feature>
<dbReference type="OrthoDB" id="4172724at2"/>
<proteinExistence type="predicted"/>
<evidence type="ECO:0000256" key="3">
    <source>
        <dbReference type="ARBA" id="ARBA00022475"/>
    </source>
</evidence>